<keyword evidence="11" id="KW-0628">Postsynaptic cell membrane</keyword>
<evidence type="ECO:0000256" key="6">
    <source>
        <dbReference type="ARBA" id="ARBA00023018"/>
    </source>
</evidence>
<dbReference type="GO" id="GO:0045211">
    <property type="term" value="C:postsynaptic membrane"/>
    <property type="evidence" value="ECO:0007669"/>
    <property type="project" value="UniProtKB-SubCell"/>
</dbReference>
<dbReference type="EMBL" id="UZAI01009102">
    <property type="protein sequence ID" value="VDP03871.1"/>
    <property type="molecule type" value="Genomic_DNA"/>
</dbReference>
<dbReference type="Gene3D" id="3.40.190.10">
    <property type="entry name" value="Periplasmic binding protein-like II"/>
    <property type="match status" value="1"/>
</dbReference>
<dbReference type="InterPro" id="IPR015683">
    <property type="entry name" value="Ionotropic_Glu_rcpt"/>
</dbReference>
<keyword evidence="2" id="KW-1003">Cell membrane</keyword>
<keyword evidence="12" id="KW-1071">Ligand-gated ion channel</keyword>
<keyword evidence="13" id="KW-0407">Ion channel</keyword>
<reference evidence="15 16" key="1">
    <citation type="submission" date="2018-11" db="EMBL/GenBank/DDBJ databases">
        <authorList>
            <consortium name="Pathogen Informatics"/>
        </authorList>
    </citation>
    <scope>NUCLEOTIDE SEQUENCE [LARGE SCALE GENOMIC DNA]</scope>
    <source>
        <strain evidence="15 16">Zambia</strain>
    </source>
</reference>
<keyword evidence="3" id="KW-0812">Transmembrane</keyword>
<dbReference type="FunFam" id="3.40.190.10:FF:000060">
    <property type="entry name" value="Glutamate receptor ionotropic, kainate 1"/>
    <property type="match status" value="1"/>
</dbReference>
<keyword evidence="1" id="KW-0813">Transport</keyword>
<evidence type="ECO:0000256" key="2">
    <source>
        <dbReference type="ARBA" id="ARBA00022475"/>
    </source>
</evidence>
<evidence type="ECO:0000256" key="12">
    <source>
        <dbReference type="ARBA" id="ARBA00023286"/>
    </source>
</evidence>
<evidence type="ECO:0000256" key="7">
    <source>
        <dbReference type="ARBA" id="ARBA00023065"/>
    </source>
</evidence>
<evidence type="ECO:0000313" key="15">
    <source>
        <dbReference type="EMBL" id="VDP03871.1"/>
    </source>
</evidence>
<proteinExistence type="predicted"/>
<feature type="non-terminal residue" evidence="15">
    <location>
        <position position="1"/>
    </location>
</feature>
<keyword evidence="4" id="KW-0732">Signal</keyword>
<evidence type="ECO:0000256" key="14">
    <source>
        <dbReference type="ARBA" id="ARBA00034104"/>
    </source>
</evidence>
<dbReference type="AlphaFoldDB" id="A0A183MAL7"/>
<keyword evidence="7" id="KW-0406">Ion transport</keyword>
<dbReference type="GO" id="GO:0015276">
    <property type="term" value="F:ligand-gated monoatomic ion channel activity"/>
    <property type="evidence" value="ECO:0007669"/>
    <property type="project" value="InterPro"/>
</dbReference>
<dbReference type="Pfam" id="PF00060">
    <property type="entry name" value="Lig_chan"/>
    <property type="match status" value="1"/>
</dbReference>
<keyword evidence="10" id="KW-0325">Glycoprotein</keyword>
<dbReference type="SMART" id="SM00079">
    <property type="entry name" value="PBPe"/>
    <property type="match status" value="1"/>
</dbReference>
<evidence type="ECO:0000313" key="16">
    <source>
        <dbReference type="Proteomes" id="UP000277204"/>
    </source>
</evidence>
<keyword evidence="6" id="KW-0770">Synapse</keyword>
<dbReference type="STRING" id="48269.A0A183MAL7"/>
<evidence type="ECO:0000256" key="3">
    <source>
        <dbReference type="ARBA" id="ARBA00022692"/>
    </source>
</evidence>
<evidence type="ECO:0000256" key="1">
    <source>
        <dbReference type="ARBA" id="ARBA00022448"/>
    </source>
</evidence>
<dbReference type="PANTHER" id="PTHR18966">
    <property type="entry name" value="IONOTROPIC GLUTAMATE RECEPTOR"/>
    <property type="match status" value="1"/>
</dbReference>
<dbReference type="InterPro" id="IPR001320">
    <property type="entry name" value="Iontro_rcpt_C"/>
</dbReference>
<sequence>SDILPHATSTRIIAGFWWFFTLIVISSYTANLAAFLTVARMVAPIENAEDLAKQTKIKYGSIQGGSTTAFFEESNFSTYKRMWQFMSSQKGLLMNNTVEAIKRVKREEYAFLLESTMNEYYTQRDCELMQVGGLLDSKGYGIGLPEGEKIV</sequence>
<protein>
    <submittedName>
        <fullName evidence="15">Uncharacterized protein</fullName>
    </submittedName>
</protein>
<organism evidence="15 16">
    <name type="scientific">Schistosoma margrebowiei</name>
    <dbReference type="NCBI Taxonomy" id="48269"/>
    <lineage>
        <taxon>Eukaryota</taxon>
        <taxon>Metazoa</taxon>
        <taxon>Spiralia</taxon>
        <taxon>Lophotrochozoa</taxon>
        <taxon>Platyhelminthes</taxon>
        <taxon>Trematoda</taxon>
        <taxon>Digenea</taxon>
        <taxon>Strigeidida</taxon>
        <taxon>Schistosomatoidea</taxon>
        <taxon>Schistosomatidae</taxon>
        <taxon>Schistosoma</taxon>
    </lineage>
</organism>
<evidence type="ECO:0000256" key="10">
    <source>
        <dbReference type="ARBA" id="ARBA00023180"/>
    </source>
</evidence>
<keyword evidence="9" id="KW-0675">Receptor</keyword>
<accession>A0A183MAL7</accession>
<evidence type="ECO:0000256" key="9">
    <source>
        <dbReference type="ARBA" id="ARBA00023170"/>
    </source>
</evidence>
<keyword evidence="8" id="KW-0472">Membrane</keyword>
<evidence type="ECO:0000256" key="4">
    <source>
        <dbReference type="ARBA" id="ARBA00022729"/>
    </source>
</evidence>
<evidence type="ECO:0000256" key="11">
    <source>
        <dbReference type="ARBA" id="ARBA00023257"/>
    </source>
</evidence>
<gene>
    <name evidence="15" type="ORF">SMRZ_LOCUS13092</name>
</gene>
<dbReference type="SUPFAM" id="SSF53850">
    <property type="entry name" value="Periplasmic binding protein-like II"/>
    <property type="match status" value="1"/>
</dbReference>
<dbReference type="Proteomes" id="UP000277204">
    <property type="component" value="Unassembled WGS sequence"/>
</dbReference>
<name>A0A183MAL7_9TREM</name>
<evidence type="ECO:0000256" key="5">
    <source>
        <dbReference type="ARBA" id="ARBA00022989"/>
    </source>
</evidence>
<keyword evidence="16" id="KW-1185">Reference proteome</keyword>
<keyword evidence="5" id="KW-1133">Transmembrane helix</keyword>
<evidence type="ECO:0000256" key="13">
    <source>
        <dbReference type="ARBA" id="ARBA00023303"/>
    </source>
</evidence>
<comment type="subcellular location">
    <subcellularLocation>
        <location evidence="14">Postsynaptic cell membrane</location>
        <topology evidence="14">Multi-pass membrane protein</topology>
    </subcellularLocation>
</comment>
<evidence type="ECO:0000256" key="8">
    <source>
        <dbReference type="ARBA" id="ARBA00023136"/>
    </source>
</evidence>